<protein>
    <submittedName>
        <fullName evidence="1">Uncharacterized protein</fullName>
    </submittedName>
</protein>
<comment type="caution">
    <text evidence="1">The sequence shown here is derived from an EMBL/GenBank/DDBJ whole genome shotgun (WGS) entry which is preliminary data.</text>
</comment>
<evidence type="ECO:0000313" key="2">
    <source>
        <dbReference type="Proteomes" id="UP000260680"/>
    </source>
</evidence>
<gene>
    <name evidence="1" type="ORF">DS742_19365</name>
</gene>
<accession>A0A3E2N8M2</accession>
<dbReference type="EMBL" id="QOHO01000064">
    <property type="protein sequence ID" value="RFZ77348.1"/>
    <property type="molecule type" value="Genomic_DNA"/>
</dbReference>
<organism evidence="1 2">
    <name type="scientific">Lacrimispora amygdalina</name>
    <dbReference type="NCBI Taxonomy" id="253257"/>
    <lineage>
        <taxon>Bacteria</taxon>
        <taxon>Bacillati</taxon>
        <taxon>Bacillota</taxon>
        <taxon>Clostridia</taxon>
        <taxon>Lachnospirales</taxon>
        <taxon>Lachnospiraceae</taxon>
        <taxon>Lacrimispora</taxon>
    </lineage>
</organism>
<reference evidence="1 2" key="1">
    <citation type="submission" date="2018-07" db="EMBL/GenBank/DDBJ databases">
        <title>New species, Clostridium PI-S10-A1B.</title>
        <authorList>
            <person name="Krishna G."/>
            <person name="Summeta K."/>
            <person name="Shikha S."/>
            <person name="Prabhu P.B."/>
            <person name="Suresh K."/>
        </authorList>
    </citation>
    <scope>NUCLEOTIDE SEQUENCE [LARGE SCALE GENOMIC DNA]</scope>
    <source>
        <strain evidence="1 2">PI-S10-A1B</strain>
    </source>
</reference>
<sequence>MEKTAISITAFDAEKYETGISAMARIDALKAFTIKSQYSIDREDIASILGFELPKKVSEDE</sequence>
<dbReference type="RefSeq" id="WP_117418617.1">
    <property type="nucleotide sequence ID" value="NZ_QOHO01000064.1"/>
</dbReference>
<name>A0A3E2N8M2_9FIRM</name>
<proteinExistence type="predicted"/>
<dbReference type="Proteomes" id="UP000260680">
    <property type="component" value="Unassembled WGS sequence"/>
</dbReference>
<dbReference type="OrthoDB" id="2060962at2"/>
<dbReference type="AlphaFoldDB" id="A0A3E2N8M2"/>
<evidence type="ECO:0000313" key="1">
    <source>
        <dbReference type="EMBL" id="RFZ77348.1"/>
    </source>
</evidence>